<dbReference type="GO" id="GO:0005886">
    <property type="term" value="C:plasma membrane"/>
    <property type="evidence" value="ECO:0007669"/>
    <property type="project" value="UniProtKB-SubCell"/>
</dbReference>
<evidence type="ECO:0000256" key="3">
    <source>
        <dbReference type="ARBA" id="ARBA00022475"/>
    </source>
</evidence>
<feature type="transmembrane region" description="Helical" evidence="7">
    <location>
        <begin position="170"/>
        <end position="192"/>
    </location>
</feature>
<feature type="transmembrane region" description="Helical" evidence="7">
    <location>
        <begin position="86"/>
        <end position="108"/>
    </location>
</feature>
<dbReference type="EMBL" id="CP158367">
    <property type="protein sequence ID" value="XBX76032.1"/>
    <property type="molecule type" value="Genomic_DNA"/>
</dbReference>
<evidence type="ECO:0000256" key="6">
    <source>
        <dbReference type="ARBA" id="ARBA00023136"/>
    </source>
</evidence>
<dbReference type="InterPro" id="IPR005524">
    <property type="entry name" value="DUF318"/>
</dbReference>
<keyword evidence="3" id="KW-1003">Cell membrane</keyword>
<dbReference type="PANTHER" id="PTHR34184:SF4">
    <property type="entry name" value="UPF0718 PROTEIN YCGR"/>
    <property type="match status" value="1"/>
</dbReference>
<gene>
    <name evidence="8" type="ORF">PRVXT_001204</name>
</gene>
<keyword evidence="6 7" id="KW-0472">Membrane</keyword>
<evidence type="ECO:0000256" key="7">
    <source>
        <dbReference type="SAM" id="Phobius"/>
    </source>
</evidence>
<evidence type="ECO:0000313" key="8">
    <source>
        <dbReference type="EMBL" id="XBX76032.1"/>
    </source>
</evidence>
<name>A0AAU7VPB4_9FIRM</name>
<feature type="transmembrane region" description="Helical" evidence="7">
    <location>
        <begin position="270"/>
        <end position="288"/>
    </location>
</feature>
<feature type="transmembrane region" description="Helical" evidence="7">
    <location>
        <begin position="12"/>
        <end position="35"/>
    </location>
</feature>
<evidence type="ECO:0000256" key="5">
    <source>
        <dbReference type="ARBA" id="ARBA00022989"/>
    </source>
</evidence>
<feature type="transmembrane region" description="Helical" evidence="7">
    <location>
        <begin position="114"/>
        <end position="135"/>
    </location>
</feature>
<evidence type="ECO:0000256" key="4">
    <source>
        <dbReference type="ARBA" id="ARBA00022692"/>
    </source>
</evidence>
<comment type="subcellular location">
    <subcellularLocation>
        <location evidence="1">Cell membrane</location>
        <topology evidence="1">Multi-pass membrane protein</topology>
    </subcellularLocation>
</comment>
<evidence type="ECO:0000256" key="2">
    <source>
        <dbReference type="ARBA" id="ARBA00006386"/>
    </source>
</evidence>
<comment type="similarity">
    <text evidence="2">Belongs to the UPF0718 family.</text>
</comment>
<dbReference type="PANTHER" id="PTHR34184">
    <property type="entry name" value="UPF0718 PROTEIN YCGR"/>
    <property type="match status" value="1"/>
</dbReference>
<evidence type="ECO:0000256" key="1">
    <source>
        <dbReference type="ARBA" id="ARBA00004651"/>
    </source>
</evidence>
<feature type="transmembrane region" description="Helical" evidence="7">
    <location>
        <begin position="55"/>
        <end position="77"/>
    </location>
</feature>
<dbReference type="InterPro" id="IPR052923">
    <property type="entry name" value="UPF0718"/>
</dbReference>
<reference evidence="8" key="2">
    <citation type="submission" date="2024-06" db="EMBL/GenBank/DDBJ databases">
        <authorList>
            <person name="Petrova K.O."/>
            <person name="Toshchakov S.V."/>
            <person name="Boltjanskaja Y.V."/>
            <person name="Kevbrin V."/>
        </authorList>
    </citation>
    <scope>NUCLEOTIDE SEQUENCE</scope>
    <source>
        <strain evidence="8">Z-910T</strain>
    </source>
</reference>
<keyword evidence="5 7" id="KW-1133">Transmembrane helix</keyword>
<dbReference type="AlphaFoldDB" id="A0AAU7VPB4"/>
<proteinExistence type="inferred from homology"/>
<reference evidence="8" key="1">
    <citation type="journal article" date="2013" name="Extremophiles">
        <title>Proteinivorax tanatarense gen. nov., sp. nov., an anaerobic, haloalkaliphilic, proteolytic bacterium isolated from a decaying algal bloom, and proposal of Proteinivoraceae fam. nov.</title>
        <authorList>
            <person name="Kevbrin V."/>
            <person name="Boltyanskaya Y."/>
            <person name="Zhilina T."/>
            <person name="Kolganova T."/>
            <person name="Lavrentjeva E."/>
            <person name="Kuznetsov B."/>
        </authorList>
    </citation>
    <scope>NUCLEOTIDE SEQUENCE</scope>
    <source>
        <strain evidence="8">Z-910T</strain>
    </source>
</reference>
<organism evidence="8">
    <name type="scientific">Proteinivorax tanatarense</name>
    <dbReference type="NCBI Taxonomy" id="1260629"/>
    <lineage>
        <taxon>Bacteria</taxon>
        <taxon>Bacillati</taxon>
        <taxon>Bacillota</taxon>
        <taxon>Clostridia</taxon>
        <taxon>Eubacteriales</taxon>
        <taxon>Proteinivoracaceae</taxon>
        <taxon>Proteinivorax</taxon>
    </lineage>
</organism>
<accession>A0AAU7VPB4</accession>
<protein>
    <submittedName>
        <fullName evidence="8">Permease</fullName>
    </submittedName>
</protein>
<dbReference type="Pfam" id="PF03773">
    <property type="entry name" value="ArsP_1"/>
    <property type="match status" value="1"/>
</dbReference>
<dbReference type="RefSeq" id="WP_350344767.1">
    <property type="nucleotide sequence ID" value="NZ_CP158367.1"/>
</dbReference>
<keyword evidence="4 7" id="KW-0812">Transmembrane</keyword>
<sequence>MFIFNGLLGMWQLMMATGFWFILGLIIAGFIYVLLPENTLQALLGGSGVKPILLAAFMGFLLPVCSCGIIPIGVVLYKRGVKIGPVLTLCVLGPAINPAALGLAFSSFGAYMTLAYISTVAMAAICLGLVSNLAVDVTIIGGKRQERCGRCGHSHKGSIKEGVKWAFDELAVDLAPAFVYGLLMAGLIMATVPDNLVSSLLGDSKSIAYPVSAALGSSIFICNVGSIPFVASLLGQGALPGIGIILLIMGPATNLSQLFLLHRAFGKLSVILYVSILSIVSILGAWFWDLRLESVQQLNVIAHTEHGSKIWGYALIFILIRALMKVGHKH</sequence>
<feature type="transmembrane region" description="Helical" evidence="7">
    <location>
        <begin position="308"/>
        <end position="324"/>
    </location>
</feature>